<feature type="compositionally biased region" description="Basic and acidic residues" evidence="1">
    <location>
        <begin position="34"/>
        <end position="46"/>
    </location>
</feature>
<gene>
    <name evidence="2" type="ORF">UFOVP134_51</name>
</gene>
<proteinExistence type="predicted"/>
<protein>
    <submittedName>
        <fullName evidence="2">Uncharacterized protein</fullName>
    </submittedName>
</protein>
<name>A0A6J5LC44_9CAUD</name>
<sequence>MAMGSSLSRAAKKIKHPGVEIAKAKRNGISTHEQLVRDSHSSDAKTRARGNLGLALSKSAKRRSK</sequence>
<evidence type="ECO:0000313" key="2">
    <source>
        <dbReference type="EMBL" id="CAB4132168.1"/>
    </source>
</evidence>
<organism evidence="2">
    <name type="scientific">uncultured Caudovirales phage</name>
    <dbReference type="NCBI Taxonomy" id="2100421"/>
    <lineage>
        <taxon>Viruses</taxon>
        <taxon>Duplodnaviria</taxon>
        <taxon>Heunggongvirae</taxon>
        <taxon>Uroviricota</taxon>
        <taxon>Caudoviricetes</taxon>
        <taxon>Peduoviridae</taxon>
        <taxon>Maltschvirus</taxon>
        <taxon>Maltschvirus maltsch</taxon>
    </lineage>
</organism>
<feature type="region of interest" description="Disordered" evidence="1">
    <location>
        <begin position="1"/>
        <end position="65"/>
    </location>
</feature>
<evidence type="ECO:0000256" key="1">
    <source>
        <dbReference type="SAM" id="MobiDB-lite"/>
    </source>
</evidence>
<dbReference type="EMBL" id="LR796258">
    <property type="protein sequence ID" value="CAB4132168.1"/>
    <property type="molecule type" value="Genomic_DNA"/>
</dbReference>
<accession>A0A6J5LC44</accession>
<reference evidence="2" key="1">
    <citation type="submission" date="2020-04" db="EMBL/GenBank/DDBJ databases">
        <authorList>
            <person name="Chiriac C."/>
            <person name="Salcher M."/>
            <person name="Ghai R."/>
            <person name="Kavagutti S V."/>
        </authorList>
    </citation>
    <scope>NUCLEOTIDE SEQUENCE</scope>
</reference>